<sequence>MVTAVIADDEPHMREMLREQLETLWPELEIIGEAEDGPTALTLIVTRRPQIAFLDIRMPGLTGLQVAHAITVPCNVVFVTAYDAHALDAFDANAVDYVLKPVDPVRLARVAAKLKKSTTDNALADMGQLAAALSRLGVPVQNAGPGPEPAHADGGATLEWLQVAVGQQIRMLHIDDVVYFESDTKYTKVVALDFEGLIRLSLKQLTEQLNADSYLQIHRGTLVNRRFIQVIHRNGEALDVEMKGRPERLKVSQPNHHLFRAM</sequence>
<evidence type="ECO:0000313" key="6">
    <source>
        <dbReference type="Proteomes" id="UP000031572"/>
    </source>
</evidence>
<dbReference type="Pfam" id="PF04397">
    <property type="entry name" value="LytTR"/>
    <property type="match status" value="1"/>
</dbReference>
<dbReference type="PANTHER" id="PTHR48111:SF69">
    <property type="entry name" value="RESPONSE REGULATOR RECEIVER"/>
    <property type="match status" value="1"/>
</dbReference>
<feature type="modified residue" description="4-aspartylphosphate" evidence="2">
    <location>
        <position position="55"/>
    </location>
</feature>
<feature type="domain" description="Response regulatory" evidence="3">
    <location>
        <begin position="3"/>
        <end position="115"/>
    </location>
</feature>
<dbReference type="GO" id="GO:0000156">
    <property type="term" value="F:phosphorelay response regulator activity"/>
    <property type="evidence" value="ECO:0007669"/>
    <property type="project" value="TreeGrafter"/>
</dbReference>
<reference evidence="5 6" key="1">
    <citation type="submission" date="2014-12" db="EMBL/GenBank/DDBJ databases">
        <title>Denitrispirillum autotrophicum gen. nov., sp. nov., Denitrifying, Facultatively Autotrophic Bacteria Isolated from Rice Paddy Soil.</title>
        <authorList>
            <person name="Ishii S."/>
            <person name="Ashida N."/>
            <person name="Ohno H."/>
            <person name="Otsuka S."/>
            <person name="Yokota A."/>
            <person name="Senoo K."/>
        </authorList>
    </citation>
    <scope>NUCLEOTIDE SEQUENCE [LARGE SCALE GENOMIC DNA]</scope>
    <source>
        <strain evidence="5 6">TSA66</strain>
    </source>
</reference>
<keyword evidence="2" id="KW-0597">Phosphoprotein</keyword>
<dbReference type="PANTHER" id="PTHR48111">
    <property type="entry name" value="REGULATOR OF RPOS"/>
    <property type="match status" value="1"/>
</dbReference>
<dbReference type="SMART" id="SM00448">
    <property type="entry name" value="REC"/>
    <property type="match status" value="1"/>
</dbReference>
<dbReference type="GO" id="GO:0006355">
    <property type="term" value="P:regulation of DNA-templated transcription"/>
    <property type="evidence" value="ECO:0007669"/>
    <property type="project" value="TreeGrafter"/>
</dbReference>
<feature type="domain" description="HTH LytTR-type" evidence="4">
    <location>
        <begin position="161"/>
        <end position="225"/>
    </location>
</feature>
<evidence type="ECO:0000313" key="5">
    <source>
        <dbReference type="EMBL" id="KIF81881.1"/>
    </source>
</evidence>
<accession>A0A0C2BV41</accession>
<evidence type="ECO:0008006" key="7">
    <source>
        <dbReference type="Google" id="ProtNLM"/>
    </source>
</evidence>
<dbReference type="Gene3D" id="2.40.50.1020">
    <property type="entry name" value="LytTr DNA-binding domain"/>
    <property type="match status" value="1"/>
</dbReference>
<dbReference type="OrthoDB" id="236568at2"/>
<dbReference type="InterPro" id="IPR039420">
    <property type="entry name" value="WalR-like"/>
</dbReference>
<dbReference type="STRING" id="709839.TSA66_15495"/>
<evidence type="ECO:0000256" key="2">
    <source>
        <dbReference type="PROSITE-ProRule" id="PRU00169"/>
    </source>
</evidence>
<dbReference type="GO" id="GO:0000976">
    <property type="term" value="F:transcription cis-regulatory region binding"/>
    <property type="evidence" value="ECO:0007669"/>
    <property type="project" value="TreeGrafter"/>
</dbReference>
<keyword evidence="6" id="KW-1185">Reference proteome</keyword>
<gene>
    <name evidence="5" type="ORF">TSA66_15495</name>
</gene>
<dbReference type="RefSeq" id="WP_040040634.1">
    <property type="nucleotide sequence ID" value="NZ_JWJG01000028.1"/>
</dbReference>
<dbReference type="Gene3D" id="3.40.50.2300">
    <property type="match status" value="1"/>
</dbReference>
<dbReference type="Proteomes" id="UP000031572">
    <property type="component" value="Unassembled WGS sequence"/>
</dbReference>
<protein>
    <recommendedName>
        <fullName evidence="7">Transcriptional regulator</fullName>
    </recommendedName>
</protein>
<dbReference type="InterPro" id="IPR001789">
    <property type="entry name" value="Sig_transdc_resp-reg_receiver"/>
</dbReference>
<dbReference type="GO" id="GO:0032993">
    <property type="term" value="C:protein-DNA complex"/>
    <property type="evidence" value="ECO:0007669"/>
    <property type="project" value="TreeGrafter"/>
</dbReference>
<keyword evidence="1" id="KW-0238">DNA-binding</keyword>
<dbReference type="InterPro" id="IPR011006">
    <property type="entry name" value="CheY-like_superfamily"/>
</dbReference>
<dbReference type="EMBL" id="JWJG01000028">
    <property type="protein sequence ID" value="KIF81881.1"/>
    <property type="molecule type" value="Genomic_DNA"/>
</dbReference>
<evidence type="ECO:0000256" key="1">
    <source>
        <dbReference type="ARBA" id="ARBA00023125"/>
    </source>
</evidence>
<dbReference type="SMART" id="SM00850">
    <property type="entry name" value="LytTR"/>
    <property type="match status" value="1"/>
</dbReference>
<name>A0A0C2BV41_9BURK</name>
<dbReference type="PROSITE" id="PS50930">
    <property type="entry name" value="HTH_LYTTR"/>
    <property type="match status" value="1"/>
</dbReference>
<evidence type="ECO:0000259" key="4">
    <source>
        <dbReference type="PROSITE" id="PS50930"/>
    </source>
</evidence>
<dbReference type="GO" id="GO:0005829">
    <property type="term" value="C:cytosol"/>
    <property type="evidence" value="ECO:0007669"/>
    <property type="project" value="TreeGrafter"/>
</dbReference>
<evidence type="ECO:0000259" key="3">
    <source>
        <dbReference type="PROSITE" id="PS50110"/>
    </source>
</evidence>
<dbReference type="InterPro" id="IPR007492">
    <property type="entry name" value="LytTR_DNA-bd_dom"/>
</dbReference>
<dbReference type="AlphaFoldDB" id="A0A0C2BV41"/>
<organism evidence="5 6">
    <name type="scientific">Noviherbaspirillum autotrophicum</name>
    <dbReference type="NCBI Taxonomy" id="709839"/>
    <lineage>
        <taxon>Bacteria</taxon>
        <taxon>Pseudomonadati</taxon>
        <taxon>Pseudomonadota</taxon>
        <taxon>Betaproteobacteria</taxon>
        <taxon>Burkholderiales</taxon>
        <taxon>Oxalobacteraceae</taxon>
        <taxon>Noviherbaspirillum</taxon>
    </lineage>
</organism>
<dbReference type="Pfam" id="PF00072">
    <property type="entry name" value="Response_reg"/>
    <property type="match status" value="1"/>
</dbReference>
<proteinExistence type="predicted"/>
<dbReference type="SUPFAM" id="SSF52172">
    <property type="entry name" value="CheY-like"/>
    <property type="match status" value="1"/>
</dbReference>
<dbReference type="PROSITE" id="PS50110">
    <property type="entry name" value="RESPONSE_REGULATORY"/>
    <property type="match status" value="1"/>
</dbReference>
<comment type="caution">
    <text evidence="5">The sequence shown here is derived from an EMBL/GenBank/DDBJ whole genome shotgun (WGS) entry which is preliminary data.</text>
</comment>